<dbReference type="eggNOG" id="COG0718">
    <property type="taxonomic scope" value="Bacteria"/>
</dbReference>
<keyword evidence="6" id="KW-1185">Reference proteome</keyword>
<accession>F0GUR6</accession>
<dbReference type="FunFam" id="3.30.1310.10:FF:000002">
    <property type="entry name" value="Nucleoid-associated protein IKC_06587"/>
    <property type="match status" value="1"/>
</dbReference>
<dbReference type="Gene3D" id="3.30.1310.10">
    <property type="entry name" value="Nucleoid-associated protein YbaB-like domain"/>
    <property type="match status" value="1"/>
</dbReference>
<evidence type="ECO:0000256" key="3">
    <source>
        <dbReference type="HAMAP-Rule" id="MF_00274"/>
    </source>
</evidence>
<dbReference type="SUPFAM" id="SSF82607">
    <property type="entry name" value="YbaB-like"/>
    <property type="match status" value="1"/>
</dbReference>
<keyword evidence="1 3" id="KW-0963">Cytoplasm</keyword>
<dbReference type="PANTHER" id="PTHR33449:SF1">
    <property type="entry name" value="NUCLEOID-ASSOCIATED PROTEIN YBAB"/>
    <property type="match status" value="1"/>
</dbReference>
<gene>
    <name evidence="5" type="ORF">HMPREF9290_1488</name>
</gene>
<comment type="subcellular location">
    <subcellularLocation>
        <location evidence="3">Cytoplasm</location>
        <location evidence="3">Nucleoid</location>
    </subcellularLocation>
</comment>
<proteinExistence type="inferred from homology"/>
<organism evidence="5 6">
    <name type="scientific">Anaerococcus prevotii ACS-065-V-Col13</name>
    <dbReference type="NCBI Taxonomy" id="879305"/>
    <lineage>
        <taxon>Bacteria</taxon>
        <taxon>Bacillati</taxon>
        <taxon>Bacillota</taxon>
        <taxon>Tissierellia</taxon>
        <taxon>Tissierellales</taxon>
        <taxon>Peptoniphilaceae</taxon>
        <taxon>Anaerococcus</taxon>
    </lineage>
</organism>
<dbReference type="PIRSF" id="PIRSF004555">
    <property type="entry name" value="UCP004555"/>
    <property type="match status" value="1"/>
</dbReference>
<dbReference type="Pfam" id="PF02575">
    <property type="entry name" value="YbaB_DNA_bd"/>
    <property type="match status" value="1"/>
</dbReference>
<dbReference type="NCBIfam" id="TIGR00103">
    <property type="entry name" value="DNA_YbaB_EbfC"/>
    <property type="match status" value="1"/>
</dbReference>
<feature type="compositionally biased region" description="Basic and acidic residues" evidence="4">
    <location>
        <begin position="22"/>
        <end position="39"/>
    </location>
</feature>
<name>F0GUR6_9FIRM</name>
<dbReference type="PATRIC" id="fig|879305.3.peg.548"/>
<dbReference type="GO" id="GO:0005829">
    <property type="term" value="C:cytosol"/>
    <property type="evidence" value="ECO:0007669"/>
    <property type="project" value="TreeGrafter"/>
</dbReference>
<dbReference type="RefSeq" id="WP_004834357.1">
    <property type="nucleotide sequence ID" value="NZ_AEXM01000012.1"/>
</dbReference>
<dbReference type="GO" id="GO:0003677">
    <property type="term" value="F:DNA binding"/>
    <property type="evidence" value="ECO:0007669"/>
    <property type="project" value="UniProtKB-UniRule"/>
</dbReference>
<comment type="function">
    <text evidence="3">Binds to DNA and alters its conformation. May be involved in regulation of gene expression, nucleoid organization and DNA protection.</text>
</comment>
<comment type="similarity">
    <text evidence="3">Belongs to the YbaB/EbfC family.</text>
</comment>
<evidence type="ECO:0000256" key="4">
    <source>
        <dbReference type="SAM" id="MobiDB-lite"/>
    </source>
</evidence>
<evidence type="ECO:0000313" key="5">
    <source>
        <dbReference type="EMBL" id="EGC82482.1"/>
    </source>
</evidence>
<dbReference type="HAMAP" id="MF_00274">
    <property type="entry name" value="DNA_YbaB_EbfC"/>
    <property type="match status" value="1"/>
</dbReference>
<comment type="subunit">
    <text evidence="3">Homodimer.</text>
</comment>
<evidence type="ECO:0000313" key="6">
    <source>
        <dbReference type="Proteomes" id="UP000005286"/>
    </source>
</evidence>
<evidence type="ECO:0000256" key="2">
    <source>
        <dbReference type="ARBA" id="ARBA00023125"/>
    </source>
</evidence>
<comment type="caution">
    <text evidence="5">The sequence shown here is derived from an EMBL/GenBank/DDBJ whole genome shotgun (WGS) entry which is preliminary data.</text>
</comment>
<reference evidence="5 6" key="1">
    <citation type="submission" date="2011-01" db="EMBL/GenBank/DDBJ databases">
        <authorList>
            <person name="Durkin A.S."/>
            <person name="Madupu R."/>
            <person name="Torralba M."/>
            <person name="Gillis M."/>
            <person name="Methe B."/>
            <person name="Sutton G."/>
            <person name="Nelson K.E."/>
        </authorList>
    </citation>
    <scope>NUCLEOTIDE SEQUENCE [LARGE SCALE GENOMIC DNA]</scope>
    <source>
        <strain evidence="5 6">ACS-065-V-Col13</strain>
    </source>
</reference>
<feature type="region of interest" description="Disordered" evidence="4">
    <location>
        <begin position="20"/>
        <end position="45"/>
    </location>
</feature>
<dbReference type="Proteomes" id="UP000005286">
    <property type="component" value="Unassembled WGS sequence"/>
</dbReference>
<dbReference type="InterPro" id="IPR036894">
    <property type="entry name" value="YbaB-like_sf"/>
</dbReference>
<dbReference type="STRING" id="879305.HMPREF9290_1488"/>
<keyword evidence="2 3" id="KW-0238">DNA-binding</keyword>
<dbReference type="EMBL" id="AEXM01000012">
    <property type="protein sequence ID" value="EGC82482.1"/>
    <property type="molecule type" value="Genomic_DNA"/>
</dbReference>
<dbReference type="PANTHER" id="PTHR33449">
    <property type="entry name" value="NUCLEOID-ASSOCIATED PROTEIN YBAB"/>
    <property type="match status" value="1"/>
</dbReference>
<evidence type="ECO:0000256" key="1">
    <source>
        <dbReference type="ARBA" id="ARBA00022490"/>
    </source>
</evidence>
<dbReference type="InterPro" id="IPR004401">
    <property type="entry name" value="YbaB/EbfC"/>
</dbReference>
<dbReference type="AlphaFoldDB" id="F0GUR6"/>
<sequence>MARGGFRGGAPNMNNMMKQVKKMQEQMEKAQSEIEEKEFSSSAGGGVVEATVNGKKEVLSVKINPDVVDPEDVEMLEDLIMVAINDAMTKASDYNEETMGKLTGGINIPGLM</sequence>
<dbReference type="GO" id="GO:0043590">
    <property type="term" value="C:bacterial nucleoid"/>
    <property type="evidence" value="ECO:0007669"/>
    <property type="project" value="UniProtKB-UniRule"/>
</dbReference>
<protein>
    <recommendedName>
        <fullName evidence="3">Nucleoid-associated protein HMPREF9290_1488</fullName>
    </recommendedName>
</protein>